<gene>
    <name evidence="1" type="ORF">BJP25_26610</name>
</gene>
<keyword evidence="2" id="KW-1185">Reference proteome</keyword>
<organism evidence="1 2">
    <name type="scientific">Actinokineospora bangkokensis</name>
    <dbReference type="NCBI Taxonomy" id="1193682"/>
    <lineage>
        <taxon>Bacteria</taxon>
        <taxon>Bacillati</taxon>
        <taxon>Actinomycetota</taxon>
        <taxon>Actinomycetes</taxon>
        <taxon>Pseudonocardiales</taxon>
        <taxon>Pseudonocardiaceae</taxon>
        <taxon>Actinokineospora</taxon>
    </lineage>
</organism>
<accession>A0A1Q9LGS4</accession>
<name>A0A1Q9LGS4_9PSEU</name>
<evidence type="ECO:0008006" key="3">
    <source>
        <dbReference type="Google" id="ProtNLM"/>
    </source>
</evidence>
<dbReference type="STRING" id="1193682.BJP25_26610"/>
<dbReference type="Proteomes" id="UP000186040">
    <property type="component" value="Unassembled WGS sequence"/>
</dbReference>
<comment type="caution">
    <text evidence="1">The sequence shown here is derived from an EMBL/GenBank/DDBJ whole genome shotgun (WGS) entry which is preliminary data.</text>
</comment>
<reference evidence="1 2" key="1">
    <citation type="submission" date="2016-10" db="EMBL/GenBank/DDBJ databases">
        <title>The Draft Genome Sequence of Actinokineospora bangkokensis 44EHWT reveals the biosynthetic pathway of antifungal compounds Thailandins with unusual extender unit butylmalonyl-CoA.</title>
        <authorList>
            <person name="Greule A."/>
            <person name="Intra B."/>
            <person name="Flemming S."/>
            <person name="Rommel M.G."/>
            <person name="Panbangred W."/>
            <person name="Bechthold A."/>
        </authorList>
    </citation>
    <scope>NUCLEOTIDE SEQUENCE [LARGE SCALE GENOMIC DNA]</scope>
    <source>
        <strain evidence="1 2">44EHW</strain>
    </source>
</reference>
<dbReference type="EMBL" id="MKQR01000025">
    <property type="protein sequence ID" value="OLR91247.1"/>
    <property type="molecule type" value="Genomic_DNA"/>
</dbReference>
<protein>
    <recommendedName>
        <fullName evidence="3">DUF4279 domain-containing protein</fullName>
    </recommendedName>
</protein>
<sequence>MTAPRRVEVVATGVADTPEQAERMAAAGFGRQVLTPGPTWVDQDSKVAFDLVVGGDGGTDVDALLKQAFDRLAQAEPGLLDLRAAGFGVLVTVVLQLSDDDEVNPGFVLSTEQLAALARIGAEFQVAVYAV</sequence>
<proteinExistence type="predicted"/>
<evidence type="ECO:0000313" key="1">
    <source>
        <dbReference type="EMBL" id="OLR91247.1"/>
    </source>
</evidence>
<dbReference type="AlphaFoldDB" id="A0A1Q9LGS4"/>
<evidence type="ECO:0000313" key="2">
    <source>
        <dbReference type="Proteomes" id="UP000186040"/>
    </source>
</evidence>